<evidence type="ECO:0000256" key="7">
    <source>
        <dbReference type="ARBA" id="ARBA00022553"/>
    </source>
</evidence>
<evidence type="ECO:0000256" key="5">
    <source>
        <dbReference type="ARBA" id="ARBA00022443"/>
    </source>
</evidence>
<feature type="compositionally biased region" description="Pro residues" evidence="12">
    <location>
        <begin position="367"/>
        <end position="385"/>
    </location>
</feature>
<evidence type="ECO:0000259" key="13">
    <source>
        <dbReference type="PROSITE" id="PS50002"/>
    </source>
</evidence>
<keyword evidence="7" id="KW-0597">Phosphoprotein</keyword>
<dbReference type="InterPro" id="IPR036028">
    <property type="entry name" value="SH3-like_dom_sf"/>
</dbReference>
<evidence type="ECO:0000256" key="6">
    <source>
        <dbReference type="ARBA" id="ARBA00022490"/>
    </source>
</evidence>
<evidence type="ECO:0000313" key="15">
    <source>
        <dbReference type="EMBL" id="KAK8403437.1"/>
    </source>
</evidence>
<dbReference type="Pfam" id="PF14604">
    <property type="entry name" value="SH3_9"/>
    <property type="match status" value="1"/>
</dbReference>
<evidence type="ECO:0008006" key="17">
    <source>
        <dbReference type="Google" id="ProtNLM"/>
    </source>
</evidence>
<evidence type="ECO:0000313" key="16">
    <source>
        <dbReference type="Proteomes" id="UP001487740"/>
    </source>
</evidence>
<name>A0AAW0UTG4_SCYPA</name>
<keyword evidence="9" id="KW-0206">Cytoskeleton</keyword>
<proteinExistence type="inferred from homology"/>
<comment type="subcellular location">
    <subcellularLocation>
        <location evidence="2">Cell projection</location>
        <location evidence="2">Filopodium</location>
    </subcellularLocation>
    <subcellularLocation>
        <location evidence="3">Cell projection</location>
        <location evidence="3">Lamellipodium</location>
    </subcellularLocation>
    <subcellularLocation>
        <location evidence="1">Cytoplasm</location>
        <location evidence="1">Cytoskeleton</location>
    </subcellularLocation>
</comment>
<evidence type="ECO:0000256" key="10">
    <source>
        <dbReference type="ARBA" id="ARBA00023273"/>
    </source>
</evidence>
<dbReference type="InterPro" id="IPR012849">
    <property type="entry name" value="Abl-interactor_HHR_dom"/>
</dbReference>
<dbReference type="Proteomes" id="UP001487740">
    <property type="component" value="Unassembled WGS sequence"/>
</dbReference>
<dbReference type="EMBL" id="JARAKH010000006">
    <property type="protein sequence ID" value="KAK8403437.1"/>
    <property type="molecule type" value="Genomic_DNA"/>
</dbReference>
<dbReference type="PROSITE" id="PS50002">
    <property type="entry name" value="SH3"/>
    <property type="match status" value="1"/>
</dbReference>
<dbReference type="InterPro" id="IPR028455">
    <property type="entry name" value="ABI3_SH3"/>
</dbReference>
<keyword evidence="8" id="KW-0175">Coiled coil</keyword>
<dbReference type="SMART" id="SM00326">
    <property type="entry name" value="SH3"/>
    <property type="match status" value="1"/>
</dbReference>
<feature type="compositionally biased region" description="Polar residues" evidence="12">
    <location>
        <begin position="347"/>
        <end position="360"/>
    </location>
</feature>
<dbReference type="FunFam" id="2.30.30.40:FF:000002">
    <property type="entry name" value="abl interactor 1 isoform X1"/>
    <property type="match status" value="1"/>
</dbReference>
<evidence type="ECO:0000256" key="2">
    <source>
        <dbReference type="ARBA" id="ARBA00004486"/>
    </source>
</evidence>
<keyword evidence="6" id="KW-0963">Cytoplasm</keyword>
<dbReference type="Gene3D" id="2.30.30.40">
    <property type="entry name" value="SH3 Domains"/>
    <property type="match status" value="1"/>
</dbReference>
<evidence type="ECO:0000256" key="8">
    <source>
        <dbReference type="ARBA" id="ARBA00023054"/>
    </source>
</evidence>
<keyword evidence="10" id="KW-0966">Cell projection</keyword>
<dbReference type="InterPro" id="IPR001452">
    <property type="entry name" value="SH3_domain"/>
</dbReference>
<evidence type="ECO:0000256" key="1">
    <source>
        <dbReference type="ARBA" id="ARBA00004245"/>
    </source>
</evidence>
<dbReference type="PANTHER" id="PTHR10460:SF0">
    <property type="entry name" value="ABELSON INTERACTING PROTEIN, ISOFORM D"/>
    <property type="match status" value="1"/>
</dbReference>
<dbReference type="GO" id="GO:0001764">
    <property type="term" value="P:neuron migration"/>
    <property type="evidence" value="ECO:0007669"/>
    <property type="project" value="TreeGrafter"/>
</dbReference>
<dbReference type="PROSITE" id="PS50192">
    <property type="entry name" value="T_SNARE"/>
    <property type="match status" value="1"/>
</dbReference>
<dbReference type="AlphaFoldDB" id="A0AAW0UTG4"/>
<reference evidence="15 16" key="1">
    <citation type="submission" date="2023-03" db="EMBL/GenBank/DDBJ databases">
        <title>High-quality genome of Scylla paramamosain provides insights in environmental adaptation.</title>
        <authorList>
            <person name="Zhang L."/>
        </authorList>
    </citation>
    <scope>NUCLEOTIDE SEQUENCE [LARGE SCALE GENOMIC DNA]</scope>
    <source>
        <strain evidence="15">LZ_2023a</strain>
        <tissue evidence="15">Muscle</tissue>
    </source>
</reference>
<dbReference type="GO" id="GO:0005856">
    <property type="term" value="C:cytoskeleton"/>
    <property type="evidence" value="ECO:0007669"/>
    <property type="project" value="UniProtKB-SubCell"/>
</dbReference>
<dbReference type="GO" id="GO:0017124">
    <property type="term" value="F:SH3 domain binding"/>
    <property type="evidence" value="ECO:0007669"/>
    <property type="project" value="TreeGrafter"/>
</dbReference>
<dbReference type="InterPro" id="IPR000727">
    <property type="entry name" value="T_SNARE_dom"/>
</dbReference>
<evidence type="ECO:0000259" key="14">
    <source>
        <dbReference type="PROSITE" id="PS50192"/>
    </source>
</evidence>
<dbReference type="GO" id="GO:0035591">
    <property type="term" value="F:signaling adaptor activity"/>
    <property type="evidence" value="ECO:0007669"/>
    <property type="project" value="TreeGrafter"/>
</dbReference>
<evidence type="ECO:0000256" key="9">
    <source>
        <dbReference type="ARBA" id="ARBA00023212"/>
    </source>
</evidence>
<dbReference type="SUPFAM" id="SSF50044">
    <property type="entry name" value="SH3-domain"/>
    <property type="match status" value="1"/>
</dbReference>
<feature type="domain" description="T-SNARE coiled-coil homology" evidence="14">
    <location>
        <begin position="48"/>
        <end position="110"/>
    </location>
</feature>
<feature type="compositionally biased region" description="Low complexity" evidence="12">
    <location>
        <begin position="157"/>
        <end position="174"/>
    </location>
</feature>
<dbReference type="CDD" id="cd11826">
    <property type="entry name" value="SH3_Abi"/>
    <property type="match status" value="1"/>
</dbReference>
<keyword evidence="16" id="KW-1185">Reference proteome</keyword>
<feature type="region of interest" description="Disordered" evidence="12">
    <location>
        <begin position="155"/>
        <end position="317"/>
    </location>
</feature>
<feature type="compositionally biased region" description="Low complexity" evidence="12">
    <location>
        <begin position="183"/>
        <end position="192"/>
    </location>
</feature>
<evidence type="ECO:0000256" key="12">
    <source>
        <dbReference type="SAM" id="MobiDB-lite"/>
    </source>
</evidence>
<dbReference type="PRINTS" id="PR00452">
    <property type="entry name" value="SH3DOMAIN"/>
</dbReference>
<dbReference type="GO" id="GO:0030027">
    <property type="term" value="C:lamellipodium"/>
    <property type="evidence" value="ECO:0007669"/>
    <property type="project" value="UniProtKB-SubCell"/>
</dbReference>
<feature type="region of interest" description="Disordered" evidence="12">
    <location>
        <begin position="345"/>
        <end position="388"/>
    </location>
</feature>
<keyword evidence="5 11" id="KW-0728">SH3 domain</keyword>
<dbReference type="GO" id="GO:0031209">
    <property type="term" value="C:SCAR complex"/>
    <property type="evidence" value="ECO:0007669"/>
    <property type="project" value="TreeGrafter"/>
</dbReference>
<dbReference type="PANTHER" id="PTHR10460">
    <property type="entry name" value="ABL INTERACTOR FAMILY MEMBER"/>
    <property type="match status" value="1"/>
</dbReference>
<dbReference type="InterPro" id="IPR028457">
    <property type="entry name" value="ABI"/>
</dbReference>
<gene>
    <name evidence="15" type="ORF">O3P69_000486</name>
</gene>
<dbReference type="Gene3D" id="6.10.140.1620">
    <property type="match status" value="1"/>
</dbReference>
<dbReference type="GO" id="GO:0030175">
    <property type="term" value="C:filopodium"/>
    <property type="evidence" value="ECO:0007669"/>
    <property type="project" value="UniProtKB-SubCell"/>
</dbReference>
<evidence type="ECO:0000256" key="4">
    <source>
        <dbReference type="ARBA" id="ARBA00010020"/>
    </source>
</evidence>
<evidence type="ECO:0000256" key="11">
    <source>
        <dbReference type="PROSITE-ProRule" id="PRU00192"/>
    </source>
</evidence>
<sequence>MALSAEFVNLVEQEIPEGRQSLSDSHANLEKVAAYCIENFARAENKGGALEETKNYTTQSLASVAYQINTLAYNFLQMVEQQANQLAEMESQVNYISQMVMVHKEKVARREIGVLTTNKTTARQYKIVAPNNTEKPIKYVRKPIDFTALDDIGHGLRSSSASTPRSRRSASSVGVPPPPAHQQPPTSAGPAPTTKPPTPPQANRSVSSLSRGSREYRTPPAVAPPQVPSNYAPNYPIGHPRRGERSSGYSTLPHQSAAHVAPMAHNGAGGGGGVGGGGMVAPPPQVGMVHPMGHAPGVTQGGSYGPPPPPPHMQEPPQYAAHQINMPRLYANLPLLPCYYNTPPSPASSGPVSEPDYTSRSSGASSPPLPPPPPSEVEAPPPVPPHFMEKVVDEGPRCLGPQPPAVPPHYIEKVIAVYDYTADKDDELTFSENAVIYVLKKNDDGWWEGVMDGMTGLFPGNYVEPLM</sequence>
<evidence type="ECO:0000256" key="3">
    <source>
        <dbReference type="ARBA" id="ARBA00004510"/>
    </source>
</evidence>
<comment type="caution">
    <text evidence="15">The sequence shown here is derived from an EMBL/GenBank/DDBJ whole genome shotgun (WGS) entry which is preliminary data.</text>
</comment>
<protein>
    <recommendedName>
        <fullName evidence="17">Abl interactor 2</fullName>
    </recommendedName>
</protein>
<feature type="compositionally biased region" description="Gly residues" evidence="12">
    <location>
        <begin position="267"/>
        <end position="279"/>
    </location>
</feature>
<organism evidence="15 16">
    <name type="scientific">Scylla paramamosain</name>
    <name type="common">Mud crab</name>
    <dbReference type="NCBI Taxonomy" id="85552"/>
    <lineage>
        <taxon>Eukaryota</taxon>
        <taxon>Metazoa</taxon>
        <taxon>Ecdysozoa</taxon>
        <taxon>Arthropoda</taxon>
        <taxon>Crustacea</taxon>
        <taxon>Multicrustacea</taxon>
        <taxon>Malacostraca</taxon>
        <taxon>Eumalacostraca</taxon>
        <taxon>Eucarida</taxon>
        <taxon>Decapoda</taxon>
        <taxon>Pleocyemata</taxon>
        <taxon>Brachyura</taxon>
        <taxon>Eubrachyura</taxon>
        <taxon>Portunoidea</taxon>
        <taxon>Portunidae</taxon>
        <taxon>Portuninae</taxon>
        <taxon>Scylla</taxon>
    </lineage>
</organism>
<dbReference type="Pfam" id="PF07815">
    <property type="entry name" value="Abi_HHR"/>
    <property type="match status" value="1"/>
</dbReference>
<comment type="similarity">
    <text evidence="4">Belongs to the ABI family.</text>
</comment>
<accession>A0AAW0UTG4</accession>
<feature type="domain" description="SH3" evidence="13">
    <location>
        <begin position="409"/>
        <end position="467"/>
    </location>
</feature>
<feature type="compositionally biased region" description="Pro residues" evidence="12">
    <location>
        <begin position="305"/>
        <end position="314"/>
    </location>
</feature>